<dbReference type="RefSeq" id="XP_010910185.1">
    <property type="nucleotide sequence ID" value="XM_010911883.3"/>
</dbReference>
<protein>
    <submittedName>
        <fullName evidence="2">Uncharacterized protein LOC105036138 isoform X3</fullName>
    </submittedName>
</protein>
<name>A0A6I9QKU3_ELAGV</name>
<dbReference type="AlphaFoldDB" id="A0A6I9QKU3"/>
<dbReference type="OrthoDB" id="1861518at2759"/>
<accession>A0A6I9QKU3</accession>
<organism evidence="1 2">
    <name type="scientific">Elaeis guineensis var. tenera</name>
    <name type="common">Oil palm</name>
    <dbReference type="NCBI Taxonomy" id="51953"/>
    <lineage>
        <taxon>Eukaryota</taxon>
        <taxon>Viridiplantae</taxon>
        <taxon>Streptophyta</taxon>
        <taxon>Embryophyta</taxon>
        <taxon>Tracheophyta</taxon>
        <taxon>Spermatophyta</taxon>
        <taxon>Magnoliopsida</taxon>
        <taxon>Liliopsida</taxon>
        <taxon>Arecaceae</taxon>
        <taxon>Arecoideae</taxon>
        <taxon>Cocoseae</taxon>
        <taxon>Elaeidinae</taxon>
        <taxon>Elaeis</taxon>
    </lineage>
</organism>
<dbReference type="InterPro" id="IPR036410">
    <property type="entry name" value="HSP_DnaJ_Cys-rich_dom_sf"/>
</dbReference>
<sequence>MEISMRPRSVASSRSDRRILLPFQIKESLPTSRFLAFPADSPFSRCNSSRIQSIPEEAIEEPVGVTLSKKEIGDNPPCMDCQAKGAVLCATCSGSGLYIDSILESQGIIVKVRCLGCGGTGNIMCSRCGGRGHSRMD</sequence>
<dbReference type="Proteomes" id="UP000504607">
    <property type="component" value="Unplaced"/>
</dbReference>
<dbReference type="PANTHER" id="PTHR15852">
    <property type="entry name" value="PLASTID TRANSCRIPTIONALLY ACTIVE PROTEIN"/>
    <property type="match status" value="1"/>
</dbReference>
<proteinExistence type="predicted"/>
<dbReference type="PANTHER" id="PTHR15852:SF13">
    <property type="entry name" value="DNAJ_HSP40 CYSTEINE-RICH DOMAIN SUPERFAMILY PROTEIN"/>
    <property type="match status" value="1"/>
</dbReference>
<evidence type="ECO:0000313" key="2">
    <source>
        <dbReference type="RefSeq" id="XP_010910185.1"/>
    </source>
</evidence>
<evidence type="ECO:0000313" key="1">
    <source>
        <dbReference type="Proteomes" id="UP000504607"/>
    </source>
</evidence>
<dbReference type="SUPFAM" id="SSF57938">
    <property type="entry name" value="DnaJ/Hsp40 cysteine-rich domain"/>
    <property type="match status" value="1"/>
</dbReference>
<keyword evidence="1" id="KW-1185">Reference proteome</keyword>
<reference evidence="2" key="1">
    <citation type="submission" date="2025-08" db="UniProtKB">
        <authorList>
            <consortium name="RefSeq"/>
        </authorList>
    </citation>
    <scope>IDENTIFICATION</scope>
</reference>
<gene>
    <name evidence="2" type="primary">LOC105036138</name>
</gene>